<proteinExistence type="predicted"/>
<reference evidence="2" key="1">
    <citation type="submission" date="2014-09" db="EMBL/GenBank/DDBJ databases">
        <authorList>
            <person name="Magalhaes I.L.F."/>
            <person name="Oliveira U."/>
            <person name="Santos F.R."/>
            <person name="Vidigal T.H.D.A."/>
            <person name="Brescovit A.D."/>
            <person name="Santos A.J."/>
        </authorList>
    </citation>
    <scope>NUCLEOTIDE SEQUENCE</scope>
    <source>
        <tissue evidence="2">Shoot tissue taken approximately 20 cm above the soil surface</tissue>
    </source>
</reference>
<evidence type="ECO:0000313" key="2">
    <source>
        <dbReference type="EMBL" id="JAE06816.1"/>
    </source>
</evidence>
<accession>A0A0A9F9J4</accession>
<dbReference type="EMBL" id="GBRH01191080">
    <property type="protein sequence ID" value="JAE06816.1"/>
    <property type="molecule type" value="Transcribed_RNA"/>
</dbReference>
<sequence>MTPSPARRPMWRGEVVQGHGTGA</sequence>
<protein>
    <submittedName>
        <fullName evidence="2">Uncharacterized protein</fullName>
    </submittedName>
</protein>
<dbReference type="AlphaFoldDB" id="A0A0A9F9J4"/>
<evidence type="ECO:0000256" key="1">
    <source>
        <dbReference type="SAM" id="MobiDB-lite"/>
    </source>
</evidence>
<name>A0A0A9F9J4_ARUDO</name>
<feature type="region of interest" description="Disordered" evidence="1">
    <location>
        <begin position="1"/>
        <end position="23"/>
    </location>
</feature>
<reference evidence="2" key="2">
    <citation type="journal article" date="2015" name="Data Brief">
        <title>Shoot transcriptome of the giant reed, Arundo donax.</title>
        <authorList>
            <person name="Barrero R.A."/>
            <person name="Guerrero F.D."/>
            <person name="Moolhuijzen P."/>
            <person name="Goolsby J.A."/>
            <person name="Tidwell J."/>
            <person name="Bellgard S.E."/>
            <person name="Bellgard M.I."/>
        </authorList>
    </citation>
    <scope>NUCLEOTIDE SEQUENCE</scope>
    <source>
        <tissue evidence="2">Shoot tissue taken approximately 20 cm above the soil surface</tissue>
    </source>
</reference>
<organism evidence="2">
    <name type="scientific">Arundo donax</name>
    <name type="common">Giant reed</name>
    <name type="synonym">Donax arundinaceus</name>
    <dbReference type="NCBI Taxonomy" id="35708"/>
    <lineage>
        <taxon>Eukaryota</taxon>
        <taxon>Viridiplantae</taxon>
        <taxon>Streptophyta</taxon>
        <taxon>Embryophyta</taxon>
        <taxon>Tracheophyta</taxon>
        <taxon>Spermatophyta</taxon>
        <taxon>Magnoliopsida</taxon>
        <taxon>Liliopsida</taxon>
        <taxon>Poales</taxon>
        <taxon>Poaceae</taxon>
        <taxon>PACMAD clade</taxon>
        <taxon>Arundinoideae</taxon>
        <taxon>Arundineae</taxon>
        <taxon>Arundo</taxon>
    </lineage>
</organism>